<evidence type="ECO:0000256" key="1">
    <source>
        <dbReference type="ARBA" id="ARBA00010790"/>
    </source>
</evidence>
<gene>
    <name evidence="8" type="ORF">PSYICH_LOCUS15668</name>
</gene>
<dbReference type="Gene3D" id="3.30.560.10">
    <property type="entry name" value="Glucose Oxidase, domain 3"/>
    <property type="match status" value="1"/>
</dbReference>
<dbReference type="Gene3D" id="3.50.50.60">
    <property type="entry name" value="FAD/NAD(P)-binding domain"/>
    <property type="match status" value="1"/>
</dbReference>
<feature type="binding site" evidence="3">
    <location>
        <position position="149"/>
    </location>
    <ligand>
        <name>FAD</name>
        <dbReference type="ChEBI" id="CHEBI:57692"/>
    </ligand>
</feature>
<proteinExistence type="inferred from homology"/>
<keyword evidence="3 4" id="KW-0274">FAD</keyword>
<keyword evidence="4" id="KW-0285">Flavoprotein</keyword>
<dbReference type="AlphaFoldDB" id="A0A9P0DAX6"/>
<keyword evidence="5" id="KW-0732">Signal</keyword>
<dbReference type="OrthoDB" id="269227at2759"/>
<accession>A0A9P0DAX6</accession>
<comment type="cofactor">
    <cofactor evidence="3">
        <name>FAD</name>
        <dbReference type="ChEBI" id="CHEBI:57692"/>
    </cofactor>
</comment>
<dbReference type="Proteomes" id="UP001153636">
    <property type="component" value="Chromosome 9"/>
</dbReference>
<dbReference type="InterPro" id="IPR000172">
    <property type="entry name" value="GMC_OxRdtase_N"/>
</dbReference>
<dbReference type="InterPro" id="IPR012132">
    <property type="entry name" value="GMC_OxRdtase"/>
</dbReference>
<dbReference type="GO" id="GO:0016614">
    <property type="term" value="F:oxidoreductase activity, acting on CH-OH group of donors"/>
    <property type="evidence" value="ECO:0007669"/>
    <property type="project" value="InterPro"/>
</dbReference>
<feature type="chain" id="PRO_5040379244" description="Glucose-methanol-choline oxidoreductase N-terminal domain-containing protein" evidence="5">
    <location>
        <begin position="21"/>
        <end position="620"/>
    </location>
</feature>
<dbReference type="EMBL" id="OV651821">
    <property type="protein sequence ID" value="CAH1115149.1"/>
    <property type="molecule type" value="Genomic_DNA"/>
</dbReference>
<evidence type="ECO:0000256" key="3">
    <source>
        <dbReference type="PIRSR" id="PIRSR000137-2"/>
    </source>
</evidence>
<feature type="domain" description="Glucose-methanol-choline oxidoreductase N-terminal" evidence="7">
    <location>
        <begin position="322"/>
        <end position="336"/>
    </location>
</feature>
<evidence type="ECO:0000259" key="7">
    <source>
        <dbReference type="PROSITE" id="PS00624"/>
    </source>
</evidence>
<evidence type="ECO:0000256" key="2">
    <source>
        <dbReference type="PIRSR" id="PIRSR000137-1"/>
    </source>
</evidence>
<dbReference type="SUPFAM" id="SSF54373">
    <property type="entry name" value="FAD-linked reductases, C-terminal domain"/>
    <property type="match status" value="1"/>
</dbReference>
<dbReference type="PROSITE" id="PS00623">
    <property type="entry name" value="GMC_OXRED_1"/>
    <property type="match status" value="1"/>
</dbReference>
<dbReference type="PIRSF" id="PIRSF000137">
    <property type="entry name" value="Alcohol_oxidase"/>
    <property type="match status" value="1"/>
</dbReference>
<name>A0A9P0DAX6_9CUCU</name>
<dbReference type="PANTHER" id="PTHR11552:SF158">
    <property type="entry name" value="GH23626P-RELATED"/>
    <property type="match status" value="1"/>
</dbReference>
<dbReference type="Pfam" id="PF05199">
    <property type="entry name" value="GMC_oxred_C"/>
    <property type="match status" value="1"/>
</dbReference>
<reference evidence="8" key="1">
    <citation type="submission" date="2022-01" db="EMBL/GenBank/DDBJ databases">
        <authorList>
            <person name="King R."/>
        </authorList>
    </citation>
    <scope>NUCLEOTIDE SEQUENCE</scope>
</reference>
<dbReference type="GO" id="GO:0050660">
    <property type="term" value="F:flavin adenine dinucleotide binding"/>
    <property type="evidence" value="ECO:0007669"/>
    <property type="project" value="InterPro"/>
</dbReference>
<feature type="signal peptide" evidence="5">
    <location>
        <begin position="1"/>
        <end position="20"/>
    </location>
</feature>
<feature type="binding site" evidence="3">
    <location>
        <begin position="72"/>
        <end position="73"/>
    </location>
    <ligand>
        <name>FAD</name>
        <dbReference type="ChEBI" id="CHEBI:57692"/>
    </ligand>
</feature>
<protein>
    <recommendedName>
        <fullName evidence="6 7">Glucose-methanol-choline oxidoreductase N-terminal domain-containing protein</fullName>
    </recommendedName>
</protein>
<feature type="binding site" evidence="3">
    <location>
        <position position="286"/>
    </location>
    <ligand>
        <name>FAD</name>
        <dbReference type="ChEBI" id="CHEBI:57692"/>
    </ligand>
</feature>
<evidence type="ECO:0000313" key="9">
    <source>
        <dbReference type="Proteomes" id="UP001153636"/>
    </source>
</evidence>
<dbReference type="PANTHER" id="PTHR11552">
    <property type="entry name" value="GLUCOSE-METHANOL-CHOLINE GMC OXIDOREDUCTASE"/>
    <property type="match status" value="1"/>
</dbReference>
<dbReference type="InterPro" id="IPR007867">
    <property type="entry name" value="GMC_OxRtase_C"/>
</dbReference>
<dbReference type="SUPFAM" id="SSF51905">
    <property type="entry name" value="FAD/NAD(P)-binding domain"/>
    <property type="match status" value="1"/>
</dbReference>
<organism evidence="8 9">
    <name type="scientific">Psylliodes chrysocephalus</name>
    <dbReference type="NCBI Taxonomy" id="3402493"/>
    <lineage>
        <taxon>Eukaryota</taxon>
        <taxon>Metazoa</taxon>
        <taxon>Ecdysozoa</taxon>
        <taxon>Arthropoda</taxon>
        <taxon>Hexapoda</taxon>
        <taxon>Insecta</taxon>
        <taxon>Pterygota</taxon>
        <taxon>Neoptera</taxon>
        <taxon>Endopterygota</taxon>
        <taxon>Coleoptera</taxon>
        <taxon>Polyphaga</taxon>
        <taxon>Cucujiformia</taxon>
        <taxon>Chrysomeloidea</taxon>
        <taxon>Chrysomelidae</taxon>
        <taxon>Galerucinae</taxon>
        <taxon>Alticini</taxon>
        <taxon>Psylliodes</taxon>
    </lineage>
</organism>
<sequence>MTIVKNLIIFVSLIIKIVSSEDTVESLENVINKAVQDSLNYVVPTDARRYKPKNTTIKDYGSYDFVIIGGGTTGSVIASRLSEEKNFTVLVLEAGEFANDGVLKIPKYAFTGWRSDYNWGFKSIPQTTACLGVVNNQCVYPRGRGVGGTTLMNGLIYDRGSPEIYNIYARHVGDDSWSYDNILKYFKKSENFHWTNPKAPVDLDYHGKGGLLDVQQQVPDIRLNELFLQANRELGIPIKDYNGREHLGGTIVQIYTRNGRRLDAGTAFVKPFLNRRNLKVLTSSYVTKIVFNERKVAESVIFTNRGNIYRVKASKEVILSAGSVSSPQILMLSGIGPRKHLKKLGIKVLEDLEVGTKFLDQPGTKNFMFTSTYPSSTQTLKQQIQDFLNGTGILTSATISQGDSFLRMLYKNRGLSDLEVICDLGSPGELDVKTVGWKNETYQELWGKNKLAVSFSLRHLYPISVGTIRLKSSDPYDYPLIDPNYLSDEKNEDIEVLYQGLQLVFRLAETPAFRKINMTYASGPLSACKEHPFKSKKYWYCFLRQVSLTAAHPVATCSMGRSRHSGAVVDSELRVFGVKGLRVADASVLPKLIDGHTAVPCIMIGEKISDTIKKRYTRRG</sequence>
<evidence type="ECO:0000259" key="6">
    <source>
        <dbReference type="PROSITE" id="PS00623"/>
    </source>
</evidence>
<evidence type="ECO:0000256" key="4">
    <source>
        <dbReference type="RuleBase" id="RU003968"/>
    </source>
</evidence>
<feature type="domain" description="Glucose-methanol-choline oxidoreductase N-terminal" evidence="6">
    <location>
        <begin position="143"/>
        <end position="166"/>
    </location>
</feature>
<comment type="similarity">
    <text evidence="1 4">Belongs to the GMC oxidoreductase family.</text>
</comment>
<dbReference type="PROSITE" id="PS00624">
    <property type="entry name" value="GMC_OXRED_2"/>
    <property type="match status" value="1"/>
</dbReference>
<keyword evidence="9" id="KW-1185">Reference proteome</keyword>
<evidence type="ECO:0000256" key="5">
    <source>
        <dbReference type="SAM" id="SignalP"/>
    </source>
</evidence>
<feature type="active site" description="Proton donor" evidence="2">
    <location>
        <position position="552"/>
    </location>
</feature>
<dbReference type="InterPro" id="IPR036188">
    <property type="entry name" value="FAD/NAD-bd_sf"/>
</dbReference>
<feature type="active site" description="Proton acceptor" evidence="2">
    <location>
        <position position="596"/>
    </location>
</feature>
<evidence type="ECO:0000313" key="8">
    <source>
        <dbReference type="EMBL" id="CAH1115149.1"/>
    </source>
</evidence>
<dbReference type="Pfam" id="PF00732">
    <property type="entry name" value="GMC_oxred_N"/>
    <property type="match status" value="1"/>
</dbReference>